<sequence length="1348" mass="151171">MPSGSVLSALHSLGSLRRRTSLRESIRTIASTHGSLKGKGKHSRSSSYRSYSVYQQIMAPIILRDSEVTKKLLEAILDTPGGRRSVSRLARTCKAMCEPALNILWRDLDSLIPILGLFPSSLLKKTRRPGLGLAKNPAEADWSKILEYGERVRRIAYNETINNVAVSIFPIFEQYRPRTFILPNLQQLIWKVDSPAGLERCSLFLNPELESLSLEIGARFPELNKFLADMSSRTKLKEFSYVSPAPLPDTFTDLLLPQKGLCKVVLMAPGALSPGVGRWLASLEELKVLQLDLSGRGVVAVEGFFDELSPHSGVSTPSSVMTTDSGVFSGEELDFSDHRKSALRLTGDLRSKGSFATVRQLQLTGEVSNIAVFLRHLRSALTQLDLVIEDPPDMADWQDLSVLVSERFGTTLQSLRISGSGSSRYSELVRSTARAEAPKRLPLGYFTSLPCLLRLDIDLPESTLFTKYDIRHVSTICPMVEELRLCPLARFPVATGSPSLTLEDLAPLMANCPRLHTLSVVVNAKQRTSEVLSSRETSSASLLRLHVGHSWVGDTLHVTILLSHLAPHLETLKWFHEKNRPGYVEANARGWERVAEALPHLQNVRLSERLFATQAIDRVESQVLQREFADKGINATVTTTECEVQVQPDVTETAVQFSPVLVDRMVDAEPRMCSVSIGAIPETVDSAIQALPTTVDQSVEAVVSTLEDAVDATVSTSSKSVEALIEESTPIDKTPSIRSSSIRSGLANIHLSDVVSMAWKVVVFFPLTIPSRIIHMALERARLRREAQKKEETAASPSTDIPLNTIQDIYEYDTHNEHNAEHVEKPEPLSKDLEIEEKRRAELLAANPEVPVLSWAQSLAKATGANTSATRHLDQTASWKYIMSDNKKQERDFTPEVDALLPEAESLAKAGQLQPALDKLFVLEKQTRNAADLASTTRLVKAVLEHCYQATDFTLLNSSILLLSKKHGQLKAAVQAMVEQAMGWLEDVKKKQGIEKWLELVETLRTVTEGKIFLETPRARVTLLLAHYHEGLSIAATNPDESKKSLEIASELLSDLQVETYSSMERREKTEFLLEQMRLLIAVARRKDTESSNGGESEWVKVRVGGRKVNEGFLKEKENEDLKLKYYDLMIQHALHQTAYLDVANYYYKVWETPSIKEDVNDKGKAALEHIIYYVILAPHNNEQSDMLHRMFNDPALLKLELHYNLVKCFTTHELMRWPGIQTLYGEFLRQTQVFSEEKRWEDLHTRVIEHNIRVVAEYYTRITLQRLTSLLDLTPKQTEETLARLVVSKTVWARIDRPSGVVNFRNQRSPEDVMNDWSSDMQKLLGLVEKAWMGMNAAQAAQARVKS</sequence>
<comment type="similarity">
    <text evidence="1">Belongs to the proteasome subunit p55 family.</text>
</comment>
<dbReference type="Gene3D" id="1.10.10.10">
    <property type="entry name" value="Winged helix-like DNA-binding domain superfamily/Winged helix DNA-binding domain"/>
    <property type="match status" value="1"/>
</dbReference>
<dbReference type="SUPFAM" id="SSF46785">
    <property type="entry name" value="Winged helix' DNA-binding domain"/>
    <property type="match status" value="1"/>
</dbReference>
<dbReference type="PANTHER" id="PTHR10855:SF1">
    <property type="entry name" value="26S PROTEASOME NON-ATPASE REGULATORY SUBUNIT 12"/>
    <property type="match status" value="1"/>
</dbReference>
<gene>
    <name evidence="4" type="ORF">ARMOST_09624</name>
</gene>
<evidence type="ECO:0000313" key="4">
    <source>
        <dbReference type="EMBL" id="SJL06288.1"/>
    </source>
</evidence>
<keyword evidence="2" id="KW-0647">Proteasome</keyword>
<dbReference type="OrthoDB" id="268763at2759"/>
<dbReference type="OMA" id="DIANDPP"/>
<dbReference type="InterPro" id="IPR054559">
    <property type="entry name" value="PSMD12-CSN4-like_N"/>
</dbReference>
<dbReference type="InterPro" id="IPR036388">
    <property type="entry name" value="WH-like_DNA-bd_sf"/>
</dbReference>
<dbReference type="InterPro" id="IPR032675">
    <property type="entry name" value="LRR_dom_sf"/>
</dbReference>
<evidence type="ECO:0000256" key="2">
    <source>
        <dbReference type="ARBA" id="ARBA00022942"/>
    </source>
</evidence>
<dbReference type="STRING" id="47428.A0A284RC15"/>
<dbReference type="Proteomes" id="UP000219338">
    <property type="component" value="Unassembled WGS sequence"/>
</dbReference>
<dbReference type="Pfam" id="PF22241">
    <property type="entry name" value="PSMD12-CSN4_N"/>
    <property type="match status" value="1"/>
</dbReference>
<dbReference type="InterPro" id="IPR000717">
    <property type="entry name" value="PCI_dom"/>
</dbReference>
<dbReference type="PROSITE" id="PS50250">
    <property type="entry name" value="PCI"/>
    <property type="match status" value="1"/>
</dbReference>
<dbReference type="PANTHER" id="PTHR10855">
    <property type="entry name" value="26S PROTEASOME NON-ATPASE REGULATORY SUBUNIT 12/COP9 SIGNALOSOME COMPLEX SUBUNIT 4"/>
    <property type="match status" value="1"/>
</dbReference>
<dbReference type="GO" id="GO:0005737">
    <property type="term" value="C:cytoplasm"/>
    <property type="evidence" value="ECO:0007669"/>
    <property type="project" value="TreeGrafter"/>
</dbReference>
<evidence type="ECO:0000313" key="5">
    <source>
        <dbReference type="Proteomes" id="UP000219338"/>
    </source>
</evidence>
<organism evidence="4 5">
    <name type="scientific">Armillaria ostoyae</name>
    <name type="common">Armillaria root rot fungus</name>
    <dbReference type="NCBI Taxonomy" id="47428"/>
    <lineage>
        <taxon>Eukaryota</taxon>
        <taxon>Fungi</taxon>
        <taxon>Dikarya</taxon>
        <taxon>Basidiomycota</taxon>
        <taxon>Agaricomycotina</taxon>
        <taxon>Agaricomycetes</taxon>
        <taxon>Agaricomycetidae</taxon>
        <taxon>Agaricales</taxon>
        <taxon>Marasmiineae</taxon>
        <taxon>Physalacriaceae</taxon>
        <taxon>Armillaria</taxon>
    </lineage>
</organism>
<reference evidence="5" key="1">
    <citation type="journal article" date="2017" name="Nat. Ecol. Evol.">
        <title>Genome expansion and lineage-specific genetic innovations in the forest pathogenic fungi Armillaria.</title>
        <authorList>
            <person name="Sipos G."/>
            <person name="Prasanna A.N."/>
            <person name="Walter M.C."/>
            <person name="O'Connor E."/>
            <person name="Balint B."/>
            <person name="Krizsan K."/>
            <person name="Kiss B."/>
            <person name="Hess J."/>
            <person name="Varga T."/>
            <person name="Slot J."/>
            <person name="Riley R."/>
            <person name="Boka B."/>
            <person name="Rigling D."/>
            <person name="Barry K."/>
            <person name="Lee J."/>
            <person name="Mihaltcheva S."/>
            <person name="LaButti K."/>
            <person name="Lipzen A."/>
            <person name="Waldron R."/>
            <person name="Moloney N.M."/>
            <person name="Sperisen C."/>
            <person name="Kredics L."/>
            <person name="Vagvoelgyi C."/>
            <person name="Patrignani A."/>
            <person name="Fitzpatrick D."/>
            <person name="Nagy I."/>
            <person name="Doyle S."/>
            <person name="Anderson J.B."/>
            <person name="Grigoriev I.V."/>
            <person name="Gueldener U."/>
            <person name="Muensterkoetter M."/>
            <person name="Nagy L.G."/>
        </authorList>
    </citation>
    <scope>NUCLEOTIDE SEQUENCE [LARGE SCALE GENOMIC DNA]</scope>
    <source>
        <strain evidence="5">C18/9</strain>
    </source>
</reference>
<evidence type="ECO:0000259" key="3">
    <source>
        <dbReference type="PROSITE" id="PS50250"/>
    </source>
</evidence>
<dbReference type="SMART" id="SM00088">
    <property type="entry name" value="PINT"/>
    <property type="match status" value="1"/>
</dbReference>
<dbReference type="FunFam" id="1.10.10.10:FF:000070">
    <property type="entry name" value="26S proteasome non-ATPase regulatory subunit 12"/>
    <property type="match status" value="1"/>
</dbReference>
<evidence type="ECO:0000256" key="1">
    <source>
        <dbReference type="ARBA" id="ARBA00006397"/>
    </source>
</evidence>
<dbReference type="InterPro" id="IPR040134">
    <property type="entry name" value="PSMD12/CSN4"/>
</dbReference>
<proteinExistence type="inferred from homology"/>
<name>A0A284RC15_ARMOS</name>
<protein>
    <recommendedName>
        <fullName evidence="3">PCI domain-containing protein</fullName>
    </recommendedName>
</protein>
<dbReference type="Pfam" id="PF01399">
    <property type="entry name" value="PCI"/>
    <property type="match status" value="1"/>
</dbReference>
<dbReference type="GO" id="GO:0008541">
    <property type="term" value="C:proteasome regulatory particle, lid subcomplex"/>
    <property type="evidence" value="ECO:0007669"/>
    <property type="project" value="TreeGrafter"/>
</dbReference>
<dbReference type="EMBL" id="FUEG01000007">
    <property type="protein sequence ID" value="SJL06288.1"/>
    <property type="molecule type" value="Genomic_DNA"/>
</dbReference>
<accession>A0A284RC15</accession>
<keyword evidence="5" id="KW-1185">Reference proteome</keyword>
<dbReference type="Gene3D" id="3.80.10.10">
    <property type="entry name" value="Ribonuclease Inhibitor"/>
    <property type="match status" value="1"/>
</dbReference>
<dbReference type="InterPro" id="IPR036390">
    <property type="entry name" value="WH_DNA-bd_sf"/>
</dbReference>
<feature type="domain" description="PCI" evidence="3">
    <location>
        <begin position="1139"/>
        <end position="1310"/>
    </location>
</feature>
<dbReference type="GO" id="GO:0005634">
    <property type="term" value="C:nucleus"/>
    <property type="evidence" value="ECO:0007669"/>
    <property type="project" value="UniProtKB-ARBA"/>
</dbReference>